<name>A0A9N9I0D1_9GLOM</name>
<sequence length="98" mass="10922">DDVAGDRIVFTPSFEMAYEKQVKINNEKKIKSKISLHDPLSLGGRIKRSVREMPPEIVPFVVIVSAAIFGGLVALGHKLTTDKQLRKYPTHRHTVAGK</sequence>
<protein>
    <submittedName>
        <fullName evidence="2">13361_t:CDS:1</fullName>
    </submittedName>
</protein>
<proteinExistence type="predicted"/>
<evidence type="ECO:0000313" key="2">
    <source>
        <dbReference type="EMBL" id="CAG8714436.1"/>
    </source>
</evidence>
<dbReference type="EMBL" id="CAJVPV010020377">
    <property type="protein sequence ID" value="CAG8714436.1"/>
    <property type="molecule type" value="Genomic_DNA"/>
</dbReference>
<dbReference type="OrthoDB" id="2398158at2759"/>
<dbReference type="AlphaFoldDB" id="A0A9N9I0D1"/>
<keyword evidence="3" id="KW-1185">Reference proteome</keyword>
<dbReference type="Proteomes" id="UP000789342">
    <property type="component" value="Unassembled WGS sequence"/>
</dbReference>
<reference evidence="2" key="1">
    <citation type="submission" date="2021-06" db="EMBL/GenBank/DDBJ databases">
        <authorList>
            <person name="Kallberg Y."/>
            <person name="Tangrot J."/>
            <person name="Rosling A."/>
        </authorList>
    </citation>
    <scope>NUCLEOTIDE SEQUENCE</scope>
    <source>
        <strain evidence="2">CL551</strain>
    </source>
</reference>
<comment type="caution">
    <text evidence="2">The sequence shown here is derived from an EMBL/GenBank/DDBJ whole genome shotgun (WGS) entry which is preliminary data.</text>
</comment>
<evidence type="ECO:0000256" key="1">
    <source>
        <dbReference type="SAM" id="Phobius"/>
    </source>
</evidence>
<accession>A0A9N9I0D1</accession>
<keyword evidence="1" id="KW-0472">Membrane</keyword>
<feature type="non-terminal residue" evidence="2">
    <location>
        <position position="1"/>
    </location>
</feature>
<evidence type="ECO:0000313" key="3">
    <source>
        <dbReference type="Proteomes" id="UP000789342"/>
    </source>
</evidence>
<keyword evidence="1" id="KW-0812">Transmembrane</keyword>
<gene>
    <name evidence="2" type="ORF">AMORRO_LOCUS12905</name>
</gene>
<organism evidence="2 3">
    <name type="scientific">Acaulospora morrowiae</name>
    <dbReference type="NCBI Taxonomy" id="94023"/>
    <lineage>
        <taxon>Eukaryota</taxon>
        <taxon>Fungi</taxon>
        <taxon>Fungi incertae sedis</taxon>
        <taxon>Mucoromycota</taxon>
        <taxon>Glomeromycotina</taxon>
        <taxon>Glomeromycetes</taxon>
        <taxon>Diversisporales</taxon>
        <taxon>Acaulosporaceae</taxon>
        <taxon>Acaulospora</taxon>
    </lineage>
</organism>
<keyword evidence="1" id="KW-1133">Transmembrane helix</keyword>
<feature type="transmembrane region" description="Helical" evidence="1">
    <location>
        <begin position="57"/>
        <end position="77"/>
    </location>
</feature>